<evidence type="ECO:0000256" key="1">
    <source>
        <dbReference type="ARBA" id="ARBA00004141"/>
    </source>
</evidence>
<dbReference type="InterPro" id="IPR044492">
    <property type="entry name" value="P_typ_ATPase_HD_dom"/>
</dbReference>
<proteinExistence type="inferred from homology"/>
<dbReference type="InterPro" id="IPR001757">
    <property type="entry name" value="P_typ_ATPase"/>
</dbReference>
<dbReference type="Gene3D" id="3.30.70.100">
    <property type="match status" value="1"/>
</dbReference>
<accession>A0ABS4KMA5</accession>
<dbReference type="InterPro" id="IPR023214">
    <property type="entry name" value="HAD_sf"/>
</dbReference>
<dbReference type="Pfam" id="PF00403">
    <property type="entry name" value="HMA"/>
    <property type="match status" value="1"/>
</dbReference>
<comment type="catalytic activity">
    <reaction evidence="12">
        <text>Cd(2+)(in) + ATP + H2O = Cd(2+)(out) + ADP + phosphate + H(+)</text>
        <dbReference type="Rhea" id="RHEA:12132"/>
        <dbReference type="ChEBI" id="CHEBI:15377"/>
        <dbReference type="ChEBI" id="CHEBI:15378"/>
        <dbReference type="ChEBI" id="CHEBI:30616"/>
        <dbReference type="ChEBI" id="CHEBI:43474"/>
        <dbReference type="ChEBI" id="CHEBI:48775"/>
        <dbReference type="ChEBI" id="CHEBI:456216"/>
        <dbReference type="EC" id="7.2.2.21"/>
    </reaction>
</comment>
<dbReference type="PROSITE" id="PS00154">
    <property type="entry name" value="ATPASE_E1_E2"/>
    <property type="match status" value="1"/>
</dbReference>
<dbReference type="PANTHER" id="PTHR48085:SF5">
    <property type="entry name" value="CADMIUM_ZINC-TRANSPORTING ATPASE HMA4-RELATED"/>
    <property type="match status" value="1"/>
</dbReference>
<dbReference type="Gene3D" id="2.70.150.10">
    <property type="entry name" value="Calcium-transporting ATPase, cytoplasmic transduction domain A"/>
    <property type="match status" value="1"/>
</dbReference>
<dbReference type="SUPFAM" id="SSF81665">
    <property type="entry name" value="Calcium ATPase, transmembrane domain M"/>
    <property type="match status" value="1"/>
</dbReference>
<comment type="subcellular location">
    <subcellularLocation>
        <location evidence="13">Cell membrane</location>
    </subcellularLocation>
    <subcellularLocation>
        <location evidence="1">Membrane</location>
        <topology evidence="1">Multi-pass membrane protein</topology>
    </subcellularLocation>
</comment>
<feature type="transmembrane region" description="Helical" evidence="13">
    <location>
        <begin position="709"/>
        <end position="730"/>
    </location>
</feature>
<dbReference type="InterPro" id="IPR023298">
    <property type="entry name" value="ATPase_P-typ_TM_dom_sf"/>
</dbReference>
<dbReference type="InterPro" id="IPR036163">
    <property type="entry name" value="HMA_dom_sf"/>
</dbReference>
<evidence type="ECO:0000313" key="16">
    <source>
        <dbReference type="Proteomes" id="UP001314903"/>
    </source>
</evidence>
<evidence type="ECO:0000256" key="11">
    <source>
        <dbReference type="ARBA" id="ARBA00039103"/>
    </source>
</evidence>
<keyword evidence="16" id="KW-1185">Reference proteome</keyword>
<dbReference type="EC" id="7.2.2.21" evidence="11"/>
<keyword evidence="5 13" id="KW-0479">Metal-binding</keyword>
<dbReference type="InterPro" id="IPR023299">
    <property type="entry name" value="ATPase_P-typ_cyto_dom_N"/>
</dbReference>
<dbReference type="SFLD" id="SFLDG00002">
    <property type="entry name" value="C1.7:_P-type_atpase_like"/>
    <property type="match status" value="1"/>
</dbReference>
<keyword evidence="10 13" id="KW-0472">Membrane</keyword>
<evidence type="ECO:0000256" key="10">
    <source>
        <dbReference type="ARBA" id="ARBA00023136"/>
    </source>
</evidence>
<sequence>MLTLYINGMMCANCSNKFEEKASALEGVEEIAVNYASAKVNVKIRPNYKENEVVSKLKDLCSKIEPKASLEYKPQAPLELTNINDLNNKEKEVVHNHNEGHSHSHDHTEIHNLNEKWSILKYHSKQLKTILSAIIILLLGVIYEGDPIIKFMIFLTAYLIVGKDILLASARNIARGEVFDENFLMSIATLGAFAIGEYPEGVAVMLFFNIGEMFQDMAVQKSRKSIRELMDIRPDYANIKTESSILKVSPADVKIGDIIVVKPGEKVPLDGVLIKGRGQVDTSNLTGEPVPRIVKEDDIILSGYINKETTLEIKVTKEFKDSTVTKILEMVENASVKKAPTEKFITKFSRYYTPAVVIFAAGLALIPPLFLGYEFEMWIYRALVFLVVSCPCALVVSIPLGFFGGIGSASKHGILVKGGNYLEGLKNSDIVVFDKTGTLTKGKFEVQEIVTVSNLSKDELLEYAAYAEKSSNHPIANSILKAYPHEIDFKKIGYHHEVAGHGIKAEIDGKEVLAGNAKLMKANNIEYKIQSNNKTVVHIAIDGEYKGYISIFDKLKDDAKEAVTRLRQAGVKSIGMLTGDIDQTAQEIKNELGMDFVRSELLPDQKVYELEKIMDEYKGKGKVLFVGDGINDAPVLARADIGVAMGGLGSDAAIEAADVVIMTDEPSKISEAMKIAKLTNKIVWQNIYFSLGVKALVLVLGAFGLANMWGAVFADVGVSLIAVLNAIRVIKS</sequence>
<dbReference type="Gene3D" id="3.40.50.1000">
    <property type="entry name" value="HAD superfamily/HAD-like"/>
    <property type="match status" value="1"/>
</dbReference>
<reference evidence="15 16" key="1">
    <citation type="submission" date="2021-03" db="EMBL/GenBank/DDBJ databases">
        <title>Genomic Encyclopedia of Type Strains, Phase IV (KMG-IV): sequencing the most valuable type-strain genomes for metagenomic binning, comparative biology and taxonomic classification.</title>
        <authorList>
            <person name="Goeker M."/>
        </authorList>
    </citation>
    <scope>NUCLEOTIDE SEQUENCE [LARGE SCALE GENOMIC DNA]</scope>
    <source>
        <strain evidence="15 16">DSM 27512</strain>
    </source>
</reference>
<feature type="transmembrane region" description="Helical" evidence="13">
    <location>
        <begin position="379"/>
        <end position="403"/>
    </location>
</feature>
<dbReference type="RefSeq" id="WP_209661955.1">
    <property type="nucleotide sequence ID" value="NZ_JAGGLI010000047.1"/>
</dbReference>
<evidence type="ECO:0000256" key="9">
    <source>
        <dbReference type="ARBA" id="ARBA00022989"/>
    </source>
</evidence>
<dbReference type="Pfam" id="PF00122">
    <property type="entry name" value="E1-E2_ATPase"/>
    <property type="match status" value="1"/>
</dbReference>
<dbReference type="SUPFAM" id="SSF55008">
    <property type="entry name" value="HMA, heavy metal-associated domain"/>
    <property type="match status" value="1"/>
</dbReference>
<evidence type="ECO:0000313" key="15">
    <source>
        <dbReference type="EMBL" id="MBP2028899.1"/>
    </source>
</evidence>
<dbReference type="Pfam" id="PF00702">
    <property type="entry name" value="Hydrolase"/>
    <property type="match status" value="1"/>
</dbReference>
<feature type="domain" description="HMA" evidence="14">
    <location>
        <begin position="1"/>
        <end position="69"/>
    </location>
</feature>
<dbReference type="PANTHER" id="PTHR48085">
    <property type="entry name" value="CADMIUM/ZINC-TRANSPORTING ATPASE HMA2-RELATED"/>
    <property type="match status" value="1"/>
</dbReference>
<comment type="caution">
    <text evidence="15">The sequence shown here is derived from an EMBL/GenBank/DDBJ whole genome shotgun (WGS) entry which is preliminary data.</text>
</comment>
<gene>
    <name evidence="15" type="ORF">J2Z35_002737</name>
</gene>
<dbReference type="InterPro" id="IPR018303">
    <property type="entry name" value="ATPase_P-typ_P_site"/>
</dbReference>
<name>A0ABS4KMA5_9FIRM</name>
<dbReference type="PROSITE" id="PS50846">
    <property type="entry name" value="HMA_2"/>
    <property type="match status" value="1"/>
</dbReference>
<dbReference type="InterPro" id="IPR027256">
    <property type="entry name" value="P-typ_ATPase_IB"/>
</dbReference>
<keyword evidence="4 13" id="KW-0812">Transmembrane</keyword>
<evidence type="ECO:0000256" key="4">
    <source>
        <dbReference type="ARBA" id="ARBA00022692"/>
    </source>
</evidence>
<evidence type="ECO:0000259" key="14">
    <source>
        <dbReference type="PROSITE" id="PS50846"/>
    </source>
</evidence>
<dbReference type="InterPro" id="IPR059000">
    <property type="entry name" value="ATPase_P-type_domA"/>
</dbReference>
<evidence type="ECO:0000256" key="13">
    <source>
        <dbReference type="RuleBase" id="RU362081"/>
    </source>
</evidence>
<evidence type="ECO:0000256" key="6">
    <source>
        <dbReference type="ARBA" id="ARBA00022741"/>
    </source>
</evidence>
<organism evidence="15 16">
    <name type="scientific">Acetoanaerobium pronyense</name>
    <dbReference type="NCBI Taxonomy" id="1482736"/>
    <lineage>
        <taxon>Bacteria</taxon>
        <taxon>Bacillati</taxon>
        <taxon>Bacillota</taxon>
        <taxon>Clostridia</taxon>
        <taxon>Peptostreptococcales</taxon>
        <taxon>Filifactoraceae</taxon>
        <taxon>Acetoanaerobium</taxon>
    </lineage>
</organism>
<dbReference type="SUPFAM" id="SSF56784">
    <property type="entry name" value="HAD-like"/>
    <property type="match status" value="1"/>
</dbReference>
<dbReference type="InterPro" id="IPR036412">
    <property type="entry name" value="HAD-like_sf"/>
</dbReference>
<dbReference type="InterPro" id="IPR006121">
    <property type="entry name" value="HMA_dom"/>
</dbReference>
<evidence type="ECO:0000256" key="8">
    <source>
        <dbReference type="ARBA" id="ARBA00022967"/>
    </source>
</evidence>
<dbReference type="PRINTS" id="PR00941">
    <property type="entry name" value="CDATPASE"/>
</dbReference>
<dbReference type="SFLD" id="SFLDS00003">
    <property type="entry name" value="Haloacid_Dehalogenase"/>
    <property type="match status" value="1"/>
</dbReference>
<evidence type="ECO:0000256" key="3">
    <source>
        <dbReference type="ARBA" id="ARBA00022539"/>
    </source>
</evidence>
<dbReference type="SFLD" id="SFLDF00027">
    <property type="entry name" value="p-type_atpase"/>
    <property type="match status" value="1"/>
</dbReference>
<dbReference type="PRINTS" id="PR00119">
    <property type="entry name" value="CATATPASE"/>
</dbReference>
<dbReference type="CDD" id="cd00371">
    <property type="entry name" value="HMA"/>
    <property type="match status" value="1"/>
</dbReference>
<feature type="transmembrane region" description="Helical" evidence="13">
    <location>
        <begin position="126"/>
        <end position="143"/>
    </location>
</feature>
<dbReference type="Proteomes" id="UP001314903">
    <property type="component" value="Unassembled WGS sequence"/>
</dbReference>
<dbReference type="NCBIfam" id="TIGR01494">
    <property type="entry name" value="ATPase_P-type"/>
    <property type="match status" value="1"/>
</dbReference>
<evidence type="ECO:0000256" key="5">
    <source>
        <dbReference type="ARBA" id="ARBA00022723"/>
    </source>
</evidence>
<evidence type="ECO:0000256" key="12">
    <source>
        <dbReference type="ARBA" id="ARBA00049338"/>
    </source>
</evidence>
<dbReference type="SUPFAM" id="SSF81653">
    <property type="entry name" value="Calcium ATPase, transduction domain A"/>
    <property type="match status" value="1"/>
</dbReference>
<comment type="similarity">
    <text evidence="2 13">Belongs to the cation transport ATPase (P-type) (TC 3.A.3) family. Type IB subfamily.</text>
</comment>
<keyword evidence="9 13" id="KW-1133">Transmembrane helix</keyword>
<dbReference type="NCBIfam" id="TIGR01512">
    <property type="entry name" value="ATPase-IB2_Cd"/>
    <property type="match status" value="1"/>
</dbReference>
<protein>
    <recommendedName>
        <fullName evidence="11">Cd(2+)-exporting ATPase</fullName>
        <ecNumber evidence="11">7.2.2.21</ecNumber>
    </recommendedName>
</protein>
<dbReference type="EMBL" id="JAGGLI010000047">
    <property type="protein sequence ID" value="MBP2028899.1"/>
    <property type="molecule type" value="Genomic_DNA"/>
</dbReference>
<feature type="transmembrane region" description="Helical" evidence="13">
    <location>
        <begin position="683"/>
        <end position="703"/>
    </location>
</feature>
<dbReference type="InterPro" id="IPR051014">
    <property type="entry name" value="Cation_Transport_ATPase_IB"/>
</dbReference>
<feature type="transmembrane region" description="Helical" evidence="13">
    <location>
        <begin position="351"/>
        <end position="373"/>
    </location>
</feature>
<evidence type="ECO:0000256" key="7">
    <source>
        <dbReference type="ARBA" id="ARBA00022840"/>
    </source>
</evidence>
<keyword evidence="7 13" id="KW-0067">ATP-binding</keyword>
<dbReference type="CDD" id="cd07548">
    <property type="entry name" value="P-type_ATPase-Cd_Zn_Co_like"/>
    <property type="match status" value="1"/>
</dbReference>
<dbReference type="NCBIfam" id="TIGR01525">
    <property type="entry name" value="ATPase-IB_hvy"/>
    <property type="match status" value="1"/>
</dbReference>
<keyword evidence="6 13" id="KW-0547">Nucleotide-binding</keyword>
<dbReference type="Gene3D" id="3.40.1110.10">
    <property type="entry name" value="Calcium-transporting ATPase, cytoplasmic domain N"/>
    <property type="match status" value="1"/>
</dbReference>
<keyword evidence="13" id="KW-1003">Cell membrane</keyword>
<evidence type="ECO:0000256" key="2">
    <source>
        <dbReference type="ARBA" id="ARBA00006024"/>
    </source>
</evidence>
<dbReference type="InterPro" id="IPR008250">
    <property type="entry name" value="ATPase_P-typ_transduc_dom_A_sf"/>
</dbReference>
<keyword evidence="3" id="KW-0104">Cadmium</keyword>
<keyword evidence="8" id="KW-1278">Translocase</keyword>